<dbReference type="Proteomes" id="UP001302257">
    <property type="component" value="Chromosome"/>
</dbReference>
<gene>
    <name evidence="1" type="ORF">RAN89_06150</name>
</gene>
<evidence type="ECO:0000313" key="2">
    <source>
        <dbReference type="Proteomes" id="UP001302257"/>
    </source>
</evidence>
<evidence type="ECO:0000313" key="1">
    <source>
        <dbReference type="EMBL" id="WNO06008.1"/>
    </source>
</evidence>
<dbReference type="EMBL" id="CP132507">
    <property type="protein sequence ID" value="WNO06008.1"/>
    <property type="molecule type" value="Genomic_DNA"/>
</dbReference>
<reference evidence="1 2" key="1">
    <citation type="submission" date="2023-08" db="EMBL/GenBank/DDBJ databases">
        <title>Rhodoferax potami sp. nov. and Rhodoferax mekongensis sp. nov., isolated from the Mekong River in Thailand.</title>
        <authorList>
            <person name="Kitikhun S."/>
            <person name="Charoenyingcharoen P."/>
            <person name="Siriarchawattana P."/>
            <person name="Likhitrattanapisal S."/>
            <person name="Nilsakha T."/>
            <person name="Chanpet A."/>
            <person name="Rattanawaree P."/>
            <person name="Ingsriswang S."/>
        </authorList>
    </citation>
    <scope>NUCLEOTIDE SEQUENCE [LARGE SCALE GENOMIC DNA]</scope>
    <source>
        <strain evidence="1 2">TBRC 17307</strain>
    </source>
</reference>
<name>A0ABZ0B2C7_9BURK</name>
<protein>
    <submittedName>
        <fullName evidence="1">Uncharacterized protein</fullName>
    </submittedName>
</protein>
<dbReference type="RefSeq" id="WP_313868730.1">
    <property type="nucleotide sequence ID" value="NZ_CP132507.1"/>
</dbReference>
<keyword evidence="2" id="KW-1185">Reference proteome</keyword>
<organism evidence="1 2">
    <name type="scientific">Rhodoferax mekongensis</name>
    <dbReference type="NCBI Taxonomy" id="3068341"/>
    <lineage>
        <taxon>Bacteria</taxon>
        <taxon>Pseudomonadati</taxon>
        <taxon>Pseudomonadota</taxon>
        <taxon>Betaproteobacteria</taxon>
        <taxon>Burkholderiales</taxon>
        <taxon>Comamonadaceae</taxon>
        <taxon>Rhodoferax</taxon>
    </lineage>
</organism>
<sequence length="96" mass="11355">MSNVHPTFDAIFKSFGIKPEPIEMQTYRAALKNMDWQYEYADDSLAYTKGKLQFNELKRQQQLLDPDARIWNEYAHPEKRITNDHLLQIQQPSAAR</sequence>
<proteinExistence type="predicted"/>
<accession>A0ABZ0B2C7</accession>